<keyword evidence="3" id="KW-1185">Reference proteome</keyword>
<dbReference type="GeneID" id="78821299"/>
<dbReference type="Pfam" id="PF24035">
    <property type="entry name" value="DUF7344"/>
    <property type="match status" value="2"/>
</dbReference>
<evidence type="ECO:0000313" key="3">
    <source>
        <dbReference type="Proteomes" id="UP001596432"/>
    </source>
</evidence>
<gene>
    <name evidence="2" type="ORF">ACFQMA_14300</name>
</gene>
<dbReference type="Proteomes" id="UP001596432">
    <property type="component" value="Unassembled WGS sequence"/>
</dbReference>
<protein>
    <recommendedName>
        <fullName evidence="1">DUF7344 domain-containing protein</fullName>
    </recommendedName>
</protein>
<dbReference type="AlphaFoldDB" id="A0ABD5Y179"/>
<evidence type="ECO:0000259" key="1">
    <source>
        <dbReference type="Pfam" id="PF24035"/>
    </source>
</evidence>
<proteinExistence type="predicted"/>
<accession>A0ABD5Y179</accession>
<sequence>MDIPTVPPTALDALSASVRRAALAALRDRESATSVDALASAVASRLSRSSANGHADVDGMRRSLYHAHLPVLGQTGAVTFDPESGLVAAANEPPFDEAWVGRLVTDHPDREYDSLLDALASARRQAVLYELFIGESATVDALADAVAVHERDGAEASEPVSRVVGLSLAHIHLPLLADVGLVACDPAAETVHAGETAWRSHPWVGLSPIGEWAAVE</sequence>
<dbReference type="EMBL" id="JBHTAS010000001">
    <property type="protein sequence ID" value="MFC7140992.1"/>
    <property type="molecule type" value="Genomic_DNA"/>
</dbReference>
<reference evidence="2 3" key="1">
    <citation type="journal article" date="2019" name="Int. J. Syst. Evol. Microbiol.">
        <title>The Global Catalogue of Microorganisms (GCM) 10K type strain sequencing project: providing services to taxonomists for standard genome sequencing and annotation.</title>
        <authorList>
            <consortium name="The Broad Institute Genomics Platform"/>
            <consortium name="The Broad Institute Genome Sequencing Center for Infectious Disease"/>
            <person name="Wu L."/>
            <person name="Ma J."/>
        </authorList>
    </citation>
    <scope>NUCLEOTIDE SEQUENCE [LARGE SCALE GENOMIC DNA]</scope>
    <source>
        <strain evidence="2 3">XZYJT29</strain>
    </source>
</reference>
<feature type="domain" description="DUF7344" evidence="1">
    <location>
        <begin position="117"/>
        <end position="191"/>
    </location>
</feature>
<organism evidence="2 3">
    <name type="scientific">Halosimplex aquaticum</name>
    <dbReference type="NCBI Taxonomy" id="3026162"/>
    <lineage>
        <taxon>Archaea</taxon>
        <taxon>Methanobacteriati</taxon>
        <taxon>Methanobacteriota</taxon>
        <taxon>Stenosarchaea group</taxon>
        <taxon>Halobacteria</taxon>
        <taxon>Halobacteriales</taxon>
        <taxon>Haloarculaceae</taxon>
        <taxon>Halosimplex</taxon>
    </lineage>
</organism>
<feature type="domain" description="DUF7344" evidence="1">
    <location>
        <begin position="12"/>
        <end position="87"/>
    </location>
</feature>
<dbReference type="InterPro" id="IPR055768">
    <property type="entry name" value="DUF7344"/>
</dbReference>
<dbReference type="RefSeq" id="WP_274322085.1">
    <property type="nucleotide sequence ID" value="NZ_CP118158.1"/>
</dbReference>
<evidence type="ECO:0000313" key="2">
    <source>
        <dbReference type="EMBL" id="MFC7140992.1"/>
    </source>
</evidence>
<name>A0ABD5Y179_9EURY</name>
<comment type="caution">
    <text evidence="2">The sequence shown here is derived from an EMBL/GenBank/DDBJ whole genome shotgun (WGS) entry which is preliminary data.</text>
</comment>